<gene>
    <name evidence="2" type="ORF">SAMN02745161_1256</name>
</gene>
<dbReference type="Proteomes" id="UP000184694">
    <property type="component" value="Unassembled WGS sequence"/>
</dbReference>
<organism evidence="2 3">
    <name type="scientific">Halodesulfovibrio marinisediminis DSM 17456</name>
    <dbReference type="NCBI Taxonomy" id="1121457"/>
    <lineage>
        <taxon>Bacteria</taxon>
        <taxon>Pseudomonadati</taxon>
        <taxon>Thermodesulfobacteriota</taxon>
        <taxon>Desulfovibrionia</taxon>
        <taxon>Desulfovibrionales</taxon>
        <taxon>Desulfovibrionaceae</taxon>
        <taxon>Halodesulfovibrio</taxon>
    </lineage>
</organism>
<dbReference type="RefSeq" id="WP_074216089.1">
    <property type="nucleotide sequence ID" value="NZ_FSRG01000004.1"/>
</dbReference>
<evidence type="ECO:0000313" key="2">
    <source>
        <dbReference type="EMBL" id="SIN93302.1"/>
    </source>
</evidence>
<name>A0A1N6FDG8_9BACT</name>
<dbReference type="STRING" id="1121457.SAMN02745161_1256"/>
<reference evidence="3" key="1">
    <citation type="submission" date="2016-11" db="EMBL/GenBank/DDBJ databases">
        <authorList>
            <person name="Varghese N."/>
            <person name="Submissions S."/>
        </authorList>
    </citation>
    <scope>NUCLEOTIDE SEQUENCE [LARGE SCALE GENOMIC DNA]</scope>
    <source>
        <strain evidence="3">DSM 17456</strain>
    </source>
</reference>
<accession>A0A1N6FDG8</accession>
<keyword evidence="3" id="KW-1185">Reference proteome</keyword>
<dbReference type="InterPro" id="IPR011856">
    <property type="entry name" value="tRNA_endonuc-like_dom_sf"/>
</dbReference>
<dbReference type="OrthoDB" id="570199at2"/>
<evidence type="ECO:0000259" key="1">
    <source>
        <dbReference type="Pfam" id="PF01939"/>
    </source>
</evidence>
<sequence>MSLHKFSNNNTRLSPVEKTTFLDEGVLEVKHIQEALAVDIEILEQRVMVIAREYNKWAGSQKAIDILAIDQDGNLIVIELKRGTNDSTPDLQAIRYAGMVSVMSREDIVSTYQEYAKLETESEAEAVISAFLGGEIEEHSLGEKVRIFIVAQDFTDEVVATVLWLNTQGLDISCYTLSPYKHNDDLLLFSQRLIPLREASEWQGKFARKEREVRASNVKRDYTKFTVVCDGVKRGPLPKNRTILCIVKWLLEKGYASVDELKTLIGRFTNLELFADIVTDDAGTIIQGVDGYRKGRYFEKPEEIIHVGERTVVMSTQWGGEEFFTAMKLLKDKYGSFFECTESVR</sequence>
<dbReference type="AlphaFoldDB" id="A0A1N6FDG8"/>
<evidence type="ECO:0000313" key="3">
    <source>
        <dbReference type="Proteomes" id="UP000184694"/>
    </source>
</evidence>
<protein>
    <recommendedName>
        <fullName evidence="1">Endonuclease NucS C-terminal domain-containing protein</fullName>
    </recommendedName>
</protein>
<proteinExistence type="predicted"/>
<dbReference type="InterPro" id="IPR048301">
    <property type="entry name" value="NucS_C"/>
</dbReference>
<dbReference type="EMBL" id="FSRG01000004">
    <property type="protein sequence ID" value="SIN93302.1"/>
    <property type="molecule type" value="Genomic_DNA"/>
</dbReference>
<dbReference type="Gene3D" id="3.40.1350.10">
    <property type="match status" value="1"/>
</dbReference>
<dbReference type="GO" id="GO:0004519">
    <property type="term" value="F:endonuclease activity"/>
    <property type="evidence" value="ECO:0007669"/>
    <property type="project" value="InterPro"/>
</dbReference>
<dbReference type="Pfam" id="PF01939">
    <property type="entry name" value="NucS_C"/>
    <property type="match status" value="1"/>
</dbReference>
<feature type="domain" description="Endonuclease NucS C-terminal" evidence="1">
    <location>
        <begin position="30"/>
        <end position="98"/>
    </location>
</feature>
<dbReference type="GO" id="GO:0003676">
    <property type="term" value="F:nucleic acid binding"/>
    <property type="evidence" value="ECO:0007669"/>
    <property type="project" value="InterPro"/>
</dbReference>